<dbReference type="EMBL" id="CP139730">
    <property type="protein sequence ID" value="WPZ23899.1"/>
    <property type="molecule type" value="Genomic_DNA"/>
</dbReference>
<name>A0ABZ0V635_9RHOB</name>
<keyword evidence="1" id="KW-0614">Plasmid</keyword>
<gene>
    <name evidence="1" type="ORF">T7987_19300</name>
</gene>
<evidence type="ECO:0000313" key="2">
    <source>
        <dbReference type="Proteomes" id="UP001326567"/>
    </source>
</evidence>
<accession>A0ABZ0V635</accession>
<reference evidence="1 2" key="1">
    <citation type="submission" date="2023-11" db="EMBL/GenBank/DDBJ databases">
        <title>From the Deep-Sea to the Surface: Bacterial Genomes Isolated from the Moytirra Hydrothermal Vent Plume.</title>
        <authorList>
            <person name="Major S.R."/>
        </authorList>
    </citation>
    <scope>NUCLEOTIDE SEQUENCE [LARGE SCALE GENOMIC DNA]</scope>
    <source>
        <strain evidence="1 2">OXR-9</strain>
        <plasmid evidence="1 2">unnamed05</plasmid>
    </source>
</reference>
<sequence>MTDFEPGDIIEIDVAGRKAHVQVTHLHGSYPSVVRAIEGLHESGAHDAASVAGRATKFVAMIPLQTALERAGATYANLGQAEIPEDHRVFPTFRMPIRDKQGNIVYWWFWDGRGLSYDTELNAAAANLPMREVMTGQRLLALLSDA</sequence>
<organism evidence="1 2">
    <name type="scientific">Sulfitobacter faviae</name>
    <dbReference type="NCBI Taxonomy" id="1775881"/>
    <lineage>
        <taxon>Bacteria</taxon>
        <taxon>Pseudomonadati</taxon>
        <taxon>Pseudomonadota</taxon>
        <taxon>Alphaproteobacteria</taxon>
        <taxon>Rhodobacterales</taxon>
        <taxon>Roseobacteraceae</taxon>
        <taxon>Sulfitobacter</taxon>
    </lineage>
</organism>
<protein>
    <recommendedName>
        <fullName evidence="3">DUF302 domain-containing protein</fullName>
    </recommendedName>
</protein>
<evidence type="ECO:0000313" key="1">
    <source>
        <dbReference type="EMBL" id="WPZ23899.1"/>
    </source>
</evidence>
<geneLocation type="plasmid" evidence="1 2">
    <name>unnamed05</name>
</geneLocation>
<evidence type="ECO:0008006" key="3">
    <source>
        <dbReference type="Google" id="ProtNLM"/>
    </source>
</evidence>
<dbReference type="RefSeq" id="WP_322330056.1">
    <property type="nucleotide sequence ID" value="NZ_CP139730.1"/>
</dbReference>
<proteinExistence type="predicted"/>
<dbReference type="Proteomes" id="UP001326567">
    <property type="component" value="Plasmid unnamed05"/>
</dbReference>
<keyword evidence="2" id="KW-1185">Reference proteome</keyword>